<dbReference type="GO" id="GO:0006370">
    <property type="term" value="P:7-methylguanosine mRNA capping"/>
    <property type="evidence" value="ECO:0007669"/>
    <property type="project" value="UniProtKB-KW"/>
</dbReference>
<dbReference type="InterPro" id="IPR017074">
    <property type="entry name" value="mRNA_cap_enz_bifunc"/>
</dbReference>
<dbReference type="PANTHER" id="PTHR10367">
    <property type="entry name" value="MRNA-CAPPING ENZYME"/>
    <property type="match status" value="1"/>
</dbReference>
<dbReference type="GO" id="GO:0006281">
    <property type="term" value="P:DNA repair"/>
    <property type="evidence" value="ECO:0007669"/>
    <property type="project" value="InterPro"/>
</dbReference>
<keyword evidence="6" id="KW-0506">mRNA capping</keyword>
<dbReference type="Gene3D" id="2.40.50.140">
    <property type="entry name" value="Nucleic acid-binding proteins"/>
    <property type="match status" value="1"/>
</dbReference>
<evidence type="ECO:0000256" key="2">
    <source>
        <dbReference type="ARBA" id="ARBA00022664"/>
    </source>
</evidence>
<accession>A0AA86VFR0</accession>
<dbReference type="Gene3D" id="3.30.470.30">
    <property type="entry name" value="DNA ligase/mRNA capping enzyme"/>
    <property type="match status" value="1"/>
</dbReference>
<dbReference type="InterPro" id="IPR012310">
    <property type="entry name" value="DNA_ligase_ATP-dep_cent"/>
</dbReference>
<dbReference type="SUPFAM" id="SSF50249">
    <property type="entry name" value="Nucleic acid-binding proteins"/>
    <property type="match status" value="1"/>
</dbReference>
<dbReference type="EMBL" id="OY731401">
    <property type="protein sequence ID" value="CAJ1949212.1"/>
    <property type="molecule type" value="Genomic_DNA"/>
</dbReference>
<evidence type="ECO:0000256" key="1">
    <source>
        <dbReference type="ARBA" id="ARBA00012475"/>
    </source>
</evidence>
<dbReference type="Gene3D" id="3.90.190.10">
    <property type="entry name" value="Protein tyrosine phosphatase superfamily"/>
    <property type="match status" value="2"/>
</dbReference>
<dbReference type="EC" id="2.7.7.50" evidence="1"/>
<gene>
    <name evidence="11" type="ORF">AYBTSS11_LOCUS13608</name>
</gene>
<dbReference type="Proteomes" id="UP001189624">
    <property type="component" value="Chromosome 4"/>
</dbReference>
<dbReference type="GO" id="GO:0140818">
    <property type="term" value="F:mRNA 5'-triphosphate monophosphatase activity"/>
    <property type="evidence" value="ECO:0007669"/>
    <property type="project" value="InterPro"/>
</dbReference>
<feature type="domain" description="ATP-dependent DNA ligase family profile" evidence="10">
    <location>
        <begin position="390"/>
        <end position="534"/>
    </location>
</feature>
<name>A0AA86VFR0_9FABA</name>
<evidence type="ECO:0000256" key="6">
    <source>
        <dbReference type="ARBA" id="ARBA00023042"/>
    </source>
</evidence>
<dbReference type="PIRSF" id="PIRSF036958">
    <property type="entry name" value="mRNA_capping_HCE"/>
    <property type="match status" value="1"/>
</dbReference>
<evidence type="ECO:0000256" key="5">
    <source>
        <dbReference type="ARBA" id="ARBA00022741"/>
    </source>
</evidence>
<evidence type="ECO:0000259" key="10">
    <source>
        <dbReference type="PROSITE" id="PS50160"/>
    </source>
</evidence>
<evidence type="ECO:0000256" key="8">
    <source>
        <dbReference type="PIRSR" id="PIRSR036958-3"/>
    </source>
</evidence>
<dbReference type="GO" id="GO:0005524">
    <property type="term" value="F:ATP binding"/>
    <property type="evidence" value="ECO:0007669"/>
    <property type="project" value="InterPro"/>
</dbReference>
<dbReference type="InterPro" id="IPR051029">
    <property type="entry name" value="mRNA_Capping_Enz/RNA_Phosphat"/>
</dbReference>
<keyword evidence="3" id="KW-0808">Transferase</keyword>
<evidence type="ECO:0000313" key="11">
    <source>
        <dbReference type="EMBL" id="CAJ1949212.1"/>
    </source>
</evidence>
<dbReference type="PROSITE" id="PS50160">
    <property type="entry name" value="DNA_LIGASE_A3"/>
    <property type="match status" value="1"/>
</dbReference>
<dbReference type="AlphaFoldDB" id="A0AA86VFR0"/>
<feature type="region of interest" description="Disordered" evidence="9">
    <location>
        <begin position="21"/>
        <end position="73"/>
    </location>
</feature>
<reference evidence="11" key="1">
    <citation type="submission" date="2023-10" db="EMBL/GenBank/DDBJ databases">
        <authorList>
            <person name="Domelevo Entfellner J.-B."/>
        </authorList>
    </citation>
    <scope>NUCLEOTIDE SEQUENCE</scope>
</reference>
<keyword evidence="12" id="KW-1185">Reference proteome</keyword>
<dbReference type="PANTHER" id="PTHR10367:SF28">
    <property type="entry name" value="MRNA GUANYLYLTRANSFERASE"/>
    <property type="match status" value="1"/>
</dbReference>
<dbReference type="Gramene" id="rna-AYBTSS11_LOCUS13608">
    <property type="protein sequence ID" value="CAJ1949212.1"/>
    <property type="gene ID" value="gene-AYBTSS11_LOCUS13608"/>
</dbReference>
<dbReference type="Pfam" id="PF03919">
    <property type="entry name" value="mRNA_cap_C"/>
    <property type="match status" value="1"/>
</dbReference>
<feature type="binding site" evidence="8">
    <location>
        <begin position="573"/>
        <end position="578"/>
    </location>
    <ligand>
        <name>GTP</name>
        <dbReference type="ChEBI" id="CHEBI:37565"/>
    </ligand>
</feature>
<protein>
    <recommendedName>
        <fullName evidence="1">mRNA guanylyltransferase</fullName>
        <ecNumber evidence="1">2.7.7.50</ecNumber>
    </recommendedName>
</protein>
<feature type="binding site" evidence="8">
    <location>
        <begin position="381"/>
        <end position="383"/>
    </location>
    <ligand>
        <name>GTP</name>
        <dbReference type="ChEBI" id="CHEBI:37565"/>
    </ligand>
</feature>
<dbReference type="InterPro" id="IPR001339">
    <property type="entry name" value="mRNA_cap_enzyme_adenylation"/>
</dbReference>
<keyword evidence="5 8" id="KW-0547">Nucleotide-binding</keyword>
<evidence type="ECO:0000256" key="3">
    <source>
        <dbReference type="ARBA" id="ARBA00022679"/>
    </source>
</evidence>
<dbReference type="SUPFAM" id="SSF56091">
    <property type="entry name" value="DNA ligase/mRNA capping enzyme, catalytic domain"/>
    <property type="match status" value="1"/>
</dbReference>
<feature type="compositionally biased region" description="Basic and acidic residues" evidence="9">
    <location>
        <begin position="21"/>
        <end position="60"/>
    </location>
</feature>
<sequence>MDLNASPVPEEDEDILEEKIHVQEYHAPEERIETGADIARREREERKRRLKRERPDDRPVHVSQSPGYDKLFPAKNHKSYDKSRLPSGWLDCPSFGQEIFCMIPSKVPLGESFTDCILPGKRYSFKQVIHQQRVLGRKLGLVIDLTNTSRYYPVSDLKKECIKHVKIQCRGRDSVPDNLAVNQFVYEITSNSCPAIKIFSEARPPGIYKPDYIDALYTFYHEKKPEMVVCPPTPEWKRSSEFDLNGEAVPDDDDDGVPGPDLQENHETDTRMTNDDVLGDEIPSDQQDALRQFCYQTLKLVPGARGHTQFPAETIRYGRDQLAAYSFDLCISLIVPHSPTFPSYFNWFSKVVHMPAVELSLITTCDWAGLGEKTHHYTLLDGEMVIDTLPDSQKQERRYLIYDMMAINQVSIIERPFYERWKMLEKEVIEPRNHERHHIYQSRNPYYRYDLEPFRVRRKDFWLLSTVTKLLKEFIKRLSHEADGLIFQGWDDPYIPRTHEGLLKWKYAYLNSVDFLFEVDGDREMLFLYERGKKKLLEGNRVEFTDGSDPSIYSGKIIECSWDFDKLEWKFMRIRTDKSTPNEFNTYRKVMRSIRDNITEEDLLNEISEIIRLPMYADRIRNDSKATQHASVARRR</sequence>
<dbReference type="GO" id="GO:0005525">
    <property type="term" value="F:GTP binding"/>
    <property type="evidence" value="ECO:0007669"/>
    <property type="project" value="UniProtKB-KW"/>
</dbReference>
<evidence type="ECO:0000256" key="4">
    <source>
        <dbReference type="ARBA" id="ARBA00022695"/>
    </source>
</evidence>
<dbReference type="Pfam" id="PF01331">
    <property type="entry name" value="mRNA_cap_enzyme"/>
    <property type="match status" value="1"/>
</dbReference>
<feature type="compositionally biased region" description="Basic and acidic residues" evidence="9">
    <location>
        <begin position="263"/>
        <end position="274"/>
    </location>
</feature>
<evidence type="ECO:0000313" key="12">
    <source>
        <dbReference type="Proteomes" id="UP001189624"/>
    </source>
</evidence>
<organism evidence="11 12">
    <name type="scientific">Sphenostylis stenocarpa</name>
    <dbReference type="NCBI Taxonomy" id="92480"/>
    <lineage>
        <taxon>Eukaryota</taxon>
        <taxon>Viridiplantae</taxon>
        <taxon>Streptophyta</taxon>
        <taxon>Embryophyta</taxon>
        <taxon>Tracheophyta</taxon>
        <taxon>Spermatophyta</taxon>
        <taxon>Magnoliopsida</taxon>
        <taxon>eudicotyledons</taxon>
        <taxon>Gunneridae</taxon>
        <taxon>Pentapetalae</taxon>
        <taxon>rosids</taxon>
        <taxon>fabids</taxon>
        <taxon>Fabales</taxon>
        <taxon>Fabaceae</taxon>
        <taxon>Papilionoideae</taxon>
        <taxon>50 kb inversion clade</taxon>
        <taxon>NPAAA clade</taxon>
        <taxon>indigoferoid/millettioid clade</taxon>
        <taxon>Phaseoleae</taxon>
        <taxon>Sphenostylis</taxon>
    </lineage>
</organism>
<proteinExistence type="predicted"/>
<keyword evidence="7 8" id="KW-0342">GTP-binding</keyword>
<dbReference type="GO" id="GO:0003910">
    <property type="term" value="F:DNA ligase (ATP) activity"/>
    <property type="evidence" value="ECO:0007669"/>
    <property type="project" value="InterPro"/>
</dbReference>
<dbReference type="FunFam" id="2.40.50.140:FF:000188">
    <property type="entry name" value="mRNA capping enzyme family protein"/>
    <property type="match status" value="1"/>
</dbReference>
<feature type="binding site" evidence="8">
    <location>
        <begin position="504"/>
        <end position="506"/>
    </location>
    <ligand>
        <name>GTP</name>
        <dbReference type="ChEBI" id="CHEBI:37565"/>
    </ligand>
</feature>
<dbReference type="InterPro" id="IPR012340">
    <property type="entry name" value="NA-bd_OB-fold"/>
</dbReference>
<feature type="region of interest" description="Disordered" evidence="9">
    <location>
        <begin position="244"/>
        <end position="274"/>
    </location>
</feature>
<evidence type="ECO:0000256" key="9">
    <source>
        <dbReference type="SAM" id="MobiDB-lite"/>
    </source>
</evidence>
<dbReference type="GO" id="GO:0004484">
    <property type="term" value="F:mRNA guanylyltransferase activity"/>
    <property type="evidence" value="ECO:0007669"/>
    <property type="project" value="UniProtKB-EC"/>
</dbReference>
<keyword evidence="4" id="KW-0548">Nucleotidyltransferase</keyword>
<dbReference type="CDD" id="cd07895">
    <property type="entry name" value="Adenylation_mRNA_capping"/>
    <property type="match status" value="1"/>
</dbReference>
<dbReference type="InterPro" id="IPR013846">
    <property type="entry name" value="mRNA_cap_enzyme_C"/>
</dbReference>
<keyword evidence="2" id="KW-0507">mRNA processing</keyword>
<dbReference type="SUPFAM" id="SSF52799">
    <property type="entry name" value="(Phosphotyrosine protein) phosphatases II"/>
    <property type="match status" value="1"/>
</dbReference>
<dbReference type="InterPro" id="IPR029021">
    <property type="entry name" value="Prot-tyrosine_phosphatase-like"/>
</dbReference>
<evidence type="ECO:0000256" key="7">
    <source>
        <dbReference type="ARBA" id="ARBA00023134"/>
    </source>
</evidence>
<dbReference type="GO" id="GO:0006310">
    <property type="term" value="P:DNA recombination"/>
    <property type="evidence" value="ECO:0007669"/>
    <property type="project" value="InterPro"/>
</dbReference>